<accession>X1HWD6</accession>
<dbReference type="SUPFAM" id="SSF51126">
    <property type="entry name" value="Pectin lyase-like"/>
    <property type="match status" value="1"/>
</dbReference>
<gene>
    <name evidence="1" type="ORF">S03H2_33644</name>
</gene>
<dbReference type="InterPro" id="IPR011050">
    <property type="entry name" value="Pectin_lyase_fold/virulence"/>
</dbReference>
<comment type="caution">
    <text evidence="1">The sequence shown here is derived from an EMBL/GenBank/DDBJ whole genome shotgun (WGS) entry which is preliminary data.</text>
</comment>
<dbReference type="Gene3D" id="2.160.20.10">
    <property type="entry name" value="Single-stranded right-handed beta-helix, Pectin lyase-like"/>
    <property type="match status" value="1"/>
</dbReference>
<proteinExistence type="predicted"/>
<name>X1HWD6_9ZZZZ</name>
<feature type="non-terminal residue" evidence="1">
    <location>
        <position position="177"/>
    </location>
</feature>
<sequence length="177" mass="18521">MAGFAPEVLALFQKIATGRLPDAGRVFFVSGTGLNTNPGTSPDKPFATITHALIQCLAGRGDTIFVLSTTAEPLYPVSIAKSDVHIIGVTNPGVDPKSSVMGGGNQCFNITTDGDRLEVAGLGFGTNGEDCLYGIQVYGAWIHHCAFGGSPIYDGGLVRTAIIGDQWPASVIEDNFF</sequence>
<dbReference type="EMBL" id="BARU01020491">
    <property type="protein sequence ID" value="GAH49608.1"/>
    <property type="molecule type" value="Genomic_DNA"/>
</dbReference>
<reference evidence="1" key="1">
    <citation type="journal article" date="2014" name="Front. Microbiol.">
        <title>High frequency of phylogenetically diverse reductive dehalogenase-homologous genes in deep subseafloor sedimentary metagenomes.</title>
        <authorList>
            <person name="Kawai M."/>
            <person name="Futagami T."/>
            <person name="Toyoda A."/>
            <person name="Takaki Y."/>
            <person name="Nishi S."/>
            <person name="Hori S."/>
            <person name="Arai W."/>
            <person name="Tsubouchi T."/>
            <person name="Morono Y."/>
            <person name="Uchiyama I."/>
            <person name="Ito T."/>
            <person name="Fujiyama A."/>
            <person name="Inagaki F."/>
            <person name="Takami H."/>
        </authorList>
    </citation>
    <scope>NUCLEOTIDE SEQUENCE</scope>
    <source>
        <strain evidence="1">Expedition CK06-06</strain>
    </source>
</reference>
<dbReference type="InterPro" id="IPR012334">
    <property type="entry name" value="Pectin_lyas_fold"/>
</dbReference>
<evidence type="ECO:0000313" key="1">
    <source>
        <dbReference type="EMBL" id="GAH49608.1"/>
    </source>
</evidence>
<protein>
    <submittedName>
        <fullName evidence="1">Uncharacterized protein</fullName>
    </submittedName>
</protein>
<dbReference type="AlphaFoldDB" id="X1HWD6"/>
<organism evidence="1">
    <name type="scientific">marine sediment metagenome</name>
    <dbReference type="NCBI Taxonomy" id="412755"/>
    <lineage>
        <taxon>unclassified sequences</taxon>
        <taxon>metagenomes</taxon>
        <taxon>ecological metagenomes</taxon>
    </lineage>
</organism>